<feature type="region of interest" description="Disordered" evidence="1">
    <location>
        <begin position="153"/>
        <end position="174"/>
    </location>
</feature>
<sequence length="174" mass="18911">MGACYGITTPTSSMTKIRQKLWAQKTGKSTAAPKLCSLPPTTEAFEQNVRRAHHQVAHWYSALSGDPPTLAAVEHGWEADDTNKVSSLEIWRTVYPTPRSTFSRWSDVAAHLSEHVEVGNVAVWGAQIPCTMFCTCGGGTACSNPFSITQSATDHADIPDDSDEAKTTEQGCRR</sequence>
<name>A0A8J5CMY6_CHIOP</name>
<evidence type="ECO:0000256" key="1">
    <source>
        <dbReference type="SAM" id="MobiDB-lite"/>
    </source>
</evidence>
<evidence type="ECO:0000313" key="2">
    <source>
        <dbReference type="EMBL" id="KAG0713747.1"/>
    </source>
</evidence>
<comment type="caution">
    <text evidence="2">The sequence shown here is derived from an EMBL/GenBank/DDBJ whole genome shotgun (WGS) entry which is preliminary data.</text>
</comment>
<keyword evidence="3" id="KW-1185">Reference proteome</keyword>
<reference evidence="2" key="1">
    <citation type="submission" date="2020-07" db="EMBL/GenBank/DDBJ databases">
        <title>The High-quality genome of the commercially important snow crab, Chionoecetes opilio.</title>
        <authorList>
            <person name="Jeong J.-H."/>
            <person name="Ryu S."/>
        </authorList>
    </citation>
    <scope>NUCLEOTIDE SEQUENCE</scope>
    <source>
        <strain evidence="2">MADBK_172401_WGS</strain>
        <tissue evidence="2">Digestive gland</tissue>
    </source>
</reference>
<accession>A0A8J5CMY6</accession>
<dbReference type="Proteomes" id="UP000770661">
    <property type="component" value="Unassembled WGS sequence"/>
</dbReference>
<dbReference type="OrthoDB" id="6753017at2759"/>
<evidence type="ECO:0000313" key="3">
    <source>
        <dbReference type="Proteomes" id="UP000770661"/>
    </source>
</evidence>
<feature type="compositionally biased region" description="Basic and acidic residues" evidence="1">
    <location>
        <begin position="154"/>
        <end position="174"/>
    </location>
</feature>
<protein>
    <submittedName>
        <fullName evidence="2">Uncharacterized protein</fullName>
    </submittedName>
</protein>
<organism evidence="2 3">
    <name type="scientific">Chionoecetes opilio</name>
    <name type="common">Atlantic snow crab</name>
    <name type="synonym">Cancer opilio</name>
    <dbReference type="NCBI Taxonomy" id="41210"/>
    <lineage>
        <taxon>Eukaryota</taxon>
        <taxon>Metazoa</taxon>
        <taxon>Ecdysozoa</taxon>
        <taxon>Arthropoda</taxon>
        <taxon>Crustacea</taxon>
        <taxon>Multicrustacea</taxon>
        <taxon>Malacostraca</taxon>
        <taxon>Eumalacostraca</taxon>
        <taxon>Eucarida</taxon>
        <taxon>Decapoda</taxon>
        <taxon>Pleocyemata</taxon>
        <taxon>Brachyura</taxon>
        <taxon>Eubrachyura</taxon>
        <taxon>Majoidea</taxon>
        <taxon>Majidae</taxon>
        <taxon>Chionoecetes</taxon>
    </lineage>
</organism>
<proteinExistence type="predicted"/>
<gene>
    <name evidence="2" type="ORF">GWK47_015536</name>
</gene>
<dbReference type="AlphaFoldDB" id="A0A8J5CMY6"/>
<dbReference type="EMBL" id="JACEEZ010021134">
    <property type="protein sequence ID" value="KAG0713747.1"/>
    <property type="molecule type" value="Genomic_DNA"/>
</dbReference>